<dbReference type="SUPFAM" id="SSF53335">
    <property type="entry name" value="S-adenosyl-L-methionine-dependent methyltransferases"/>
    <property type="match status" value="1"/>
</dbReference>
<feature type="domain" description="O-methyltransferase C-terminal" evidence="6">
    <location>
        <begin position="243"/>
        <end position="390"/>
    </location>
</feature>
<dbReference type="PIRSF" id="PIRSF005739">
    <property type="entry name" value="O-mtase"/>
    <property type="match status" value="1"/>
</dbReference>
<organism evidence="8 9">
    <name type="scientific">Cladophialophora chaetospira</name>
    <dbReference type="NCBI Taxonomy" id="386627"/>
    <lineage>
        <taxon>Eukaryota</taxon>
        <taxon>Fungi</taxon>
        <taxon>Dikarya</taxon>
        <taxon>Ascomycota</taxon>
        <taxon>Pezizomycotina</taxon>
        <taxon>Eurotiomycetes</taxon>
        <taxon>Chaetothyriomycetidae</taxon>
        <taxon>Chaetothyriales</taxon>
        <taxon>Herpotrichiellaceae</taxon>
        <taxon>Cladophialophora</taxon>
    </lineage>
</organism>
<evidence type="ECO:0000313" key="9">
    <source>
        <dbReference type="Proteomes" id="UP001172673"/>
    </source>
</evidence>
<dbReference type="PANTHER" id="PTHR43712">
    <property type="entry name" value="PUTATIVE (AFU_ORTHOLOGUE AFUA_4G14580)-RELATED"/>
    <property type="match status" value="1"/>
</dbReference>
<dbReference type="PANTHER" id="PTHR43712:SF2">
    <property type="entry name" value="O-METHYLTRANSFERASE CICE"/>
    <property type="match status" value="1"/>
</dbReference>
<evidence type="ECO:0000256" key="2">
    <source>
        <dbReference type="ARBA" id="ARBA00022679"/>
    </source>
</evidence>
<dbReference type="GO" id="GO:0032259">
    <property type="term" value="P:methylation"/>
    <property type="evidence" value="ECO:0007669"/>
    <property type="project" value="UniProtKB-KW"/>
</dbReference>
<dbReference type="Pfam" id="PF08100">
    <property type="entry name" value="Dimerisation"/>
    <property type="match status" value="1"/>
</dbReference>
<keyword evidence="2" id="KW-0808">Transferase</keyword>
<evidence type="ECO:0000259" key="6">
    <source>
        <dbReference type="Pfam" id="PF00891"/>
    </source>
</evidence>
<feature type="region of interest" description="Disordered" evidence="5">
    <location>
        <begin position="168"/>
        <end position="189"/>
    </location>
</feature>
<evidence type="ECO:0000256" key="1">
    <source>
        <dbReference type="ARBA" id="ARBA00022603"/>
    </source>
</evidence>
<evidence type="ECO:0000256" key="3">
    <source>
        <dbReference type="ARBA" id="ARBA00022691"/>
    </source>
</evidence>
<evidence type="ECO:0000256" key="4">
    <source>
        <dbReference type="PIRSR" id="PIRSR005739-1"/>
    </source>
</evidence>
<accession>A0AA39CCK4</accession>
<keyword evidence="9" id="KW-1185">Reference proteome</keyword>
<dbReference type="Proteomes" id="UP001172673">
    <property type="component" value="Unassembled WGS sequence"/>
</dbReference>
<dbReference type="InterPro" id="IPR016461">
    <property type="entry name" value="COMT-like"/>
</dbReference>
<name>A0AA39CCK4_9EURO</name>
<dbReference type="SUPFAM" id="SSF46785">
    <property type="entry name" value="Winged helix' DNA-binding domain"/>
    <property type="match status" value="1"/>
</dbReference>
<dbReference type="InterPro" id="IPR012967">
    <property type="entry name" value="COMT_dimerisation"/>
</dbReference>
<protein>
    <recommendedName>
        <fullName evidence="10">O-methyltransferase domain-containing protein</fullName>
    </recommendedName>
</protein>
<feature type="active site" description="Proton acceptor" evidence="4">
    <location>
        <position position="319"/>
    </location>
</feature>
<reference evidence="8" key="1">
    <citation type="submission" date="2022-10" db="EMBL/GenBank/DDBJ databases">
        <title>Culturing micro-colonial fungi from biological soil crusts in the Mojave desert and describing Neophaeococcomyces mojavensis, and introducing the new genera and species Taxawa tesnikishii.</title>
        <authorList>
            <person name="Kurbessoian T."/>
            <person name="Stajich J.E."/>
        </authorList>
    </citation>
    <scope>NUCLEOTIDE SEQUENCE</scope>
    <source>
        <strain evidence="8">TK_41</strain>
    </source>
</reference>
<gene>
    <name evidence="8" type="ORF">H2200_012038</name>
</gene>
<evidence type="ECO:0008006" key="10">
    <source>
        <dbReference type="Google" id="ProtNLM"/>
    </source>
</evidence>
<evidence type="ECO:0000313" key="8">
    <source>
        <dbReference type="EMBL" id="KAJ9603260.1"/>
    </source>
</evidence>
<evidence type="ECO:0000259" key="7">
    <source>
        <dbReference type="Pfam" id="PF08100"/>
    </source>
</evidence>
<dbReference type="InterPro" id="IPR036388">
    <property type="entry name" value="WH-like_DNA-bd_sf"/>
</dbReference>
<dbReference type="Gene3D" id="3.40.50.150">
    <property type="entry name" value="Vaccinia Virus protein VP39"/>
    <property type="match status" value="1"/>
</dbReference>
<dbReference type="InterPro" id="IPR001077">
    <property type="entry name" value="COMT_C"/>
</dbReference>
<sequence length="413" mass="46019">MAMQEQNEAGELQQLIQQLTDAAKACDYAPGAKGYIARTNVAGIAKDIVRLMMAPSDMSMHHSVNMLEIVSLRTLMGLGVLDKIPPEGSVSLEELSKATDVQDSLLERQLRILVGTKFIEQDDSYGYMHTKFSRAYIQVPGPGNFFQFIHDECLSTLVHLHSYVKDRAKEDNKPVQEPDDPLNNPYTRRHHMDGHPVWEIMSQYPDRLRAFQLGFMSQEDSVPIIGFYDFSTLHNAETDGDRATLVDVGGGQGQSIVQILNAFPTIPPSKMVLQDLPHPIAQAKDSKTLPDAVNAMVHDFWTPQPVKVAKAYFLRRVLHDYSDENCVKILARLRDAMAPDSKVLIADMVMPKRVYEADLPAAAMDNVVMVMGGKERTADGFKKILEGAGLKMVKIWQSRERGATGNIVEATLP</sequence>
<dbReference type="Gene3D" id="1.10.10.10">
    <property type="entry name" value="Winged helix-like DNA-binding domain superfamily/Winged helix DNA-binding domain"/>
    <property type="match status" value="1"/>
</dbReference>
<dbReference type="EMBL" id="JAPDRK010000022">
    <property type="protein sequence ID" value="KAJ9603260.1"/>
    <property type="molecule type" value="Genomic_DNA"/>
</dbReference>
<feature type="domain" description="O-methyltransferase dimerisation" evidence="7">
    <location>
        <begin position="70"/>
        <end position="138"/>
    </location>
</feature>
<dbReference type="InterPro" id="IPR029063">
    <property type="entry name" value="SAM-dependent_MTases_sf"/>
</dbReference>
<proteinExistence type="predicted"/>
<dbReference type="InterPro" id="IPR036390">
    <property type="entry name" value="WH_DNA-bd_sf"/>
</dbReference>
<keyword evidence="1" id="KW-0489">Methyltransferase</keyword>
<evidence type="ECO:0000256" key="5">
    <source>
        <dbReference type="SAM" id="MobiDB-lite"/>
    </source>
</evidence>
<dbReference type="AlphaFoldDB" id="A0AA39CCK4"/>
<comment type="caution">
    <text evidence="8">The sequence shown here is derived from an EMBL/GenBank/DDBJ whole genome shotgun (WGS) entry which is preliminary data.</text>
</comment>
<dbReference type="PROSITE" id="PS51683">
    <property type="entry name" value="SAM_OMT_II"/>
    <property type="match status" value="1"/>
</dbReference>
<dbReference type="Pfam" id="PF00891">
    <property type="entry name" value="Methyltransf_2"/>
    <property type="match status" value="1"/>
</dbReference>
<dbReference type="GO" id="GO:0008171">
    <property type="term" value="F:O-methyltransferase activity"/>
    <property type="evidence" value="ECO:0007669"/>
    <property type="project" value="InterPro"/>
</dbReference>
<keyword evidence="3" id="KW-0949">S-adenosyl-L-methionine</keyword>